<name>A0A6M4MCA5_9ALTE</name>
<feature type="domain" description="Glycosyltransferase 61 catalytic" evidence="1">
    <location>
        <begin position="93"/>
        <end position="273"/>
    </location>
</feature>
<dbReference type="GO" id="GO:0016757">
    <property type="term" value="F:glycosyltransferase activity"/>
    <property type="evidence" value="ECO:0007669"/>
    <property type="project" value="InterPro"/>
</dbReference>
<evidence type="ECO:0000313" key="3">
    <source>
        <dbReference type="Proteomes" id="UP000219285"/>
    </source>
</evidence>
<dbReference type="EMBL" id="CP052766">
    <property type="protein sequence ID" value="QJR80831.1"/>
    <property type="molecule type" value="Genomic_DNA"/>
</dbReference>
<accession>A0A6M4MCA5</accession>
<organism evidence="2 3">
    <name type="scientific">Alteromonas pelagimontana</name>
    <dbReference type="NCBI Taxonomy" id="1858656"/>
    <lineage>
        <taxon>Bacteria</taxon>
        <taxon>Pseudomonadati</taxon>
        <taxon>Pseudomonadota</taxon>
        <taxon>Gammaproteobacteria</taxon>
        <taxon>Alteromonadales</taxon>
        <taxon>Alteromonadaceae</taxon>
        <taxon>Alteromonas/Salinimonas group</taxon>
        <taxon>Alteromonas</taxon>
    </lineage>
</organism>
<keyword evidence="3" id="KW-1185">Reference proteome</keyword>
<reference evidence="3" key="1">
    <citation type="submission" date="2014-12" db="EMBL/GenBank/DDBJ databases">
        <title>Complete genome sequence of a multi-drug resistant Klebsiella pneumoniae.</title>
        <authorList>
            <person name="Hua X."/>
            <person name="Chen Q."/>
            <person name="Li X."/>
            <person name="Feng Y."/>
            <person name="Ruan Z."/>
            <person name="Yu Y."/>
        </authorList>
    </citation>
    <scope>NUCLEOTIDE SEQUENCE [LARGE SCALE GENOMIC DNA]</scope>
    <source>
        <strain evidence="3">5.12</strain>
    </source>
</reference>
<proteinExistence type="predicted"/>
<dbReference type="RefSeq" id="WP_075607871.1">
    <property type="nucleotide sequence ID" value="NZ_CP052766.1"/>
</dbReference>
<dbReference type="OrthoDB" id="6326745at2"/>
<dbReference type="Proteomes" id="UP000219285">
    <property type="component" value="Chromosome"/>
</dbReference>
<evidence type="ECO:0000313" key="2">
    <source>
        <dbReference type="EMBL" id="QJR80831.1"/>
    </source>
</evidence>
<dbReference type="InterPro" id="IPR049625">
    <property type="entry name" value="Glyco_transf_61_cat"/>
</dbReference>
<gene>
    <name evidence="2" type="ORF">CA267_008580</name>
</gene>
<reference evidence="2 3" key="2">
    <citation type="submission" date="2020-04" db="EMBL/GenBank/DDBJ databases">
        <title>Complete genome sequence of Alteromonas pelagimontana 5.12T.</title>
        <authorList>
            <person name="Sinha R.K."/>
            <person name="Krishnan K.P."/>
            <person name="Kurian J.P."/>
        </authorList>
    </citation>
    <scope>NUCLEOTIDE SEQUENCE [LARGE SCALE GENOMIC DNA]</scope>
    <source>
        <strain evidence="2 3">5.12</strain>
    </source>
</reference>
<protein>
    <submittedName>
        <fullName evidence="2">Glycosyltransferase family 61 protein</fullName>
    </submittedName>
</protein>
<dbReference type="AlphaFoldDB" id="A0A6M4MCA5"/>
<sequence length="404" mass="46383">MLETSFSPSARITTLQDALVYRQEKGSNPNCIRAGISHPNLPQWAHQWRGMGVNKAVRTLEIATDTGHLKEQKSPKKKLKGNFLYGGPLIIPFGHFLAESIHRCWAYEYITKTQKTGIDAVILQPGIQNRRWFHNRTYRSLPPYIRDTFNYLGIPEKKILLQYKNVIVENLAVPEQASYFRPIEPIKAPYLDFLSRCEKNSNVQTDENLPKKLYVSRQAFRYRGAFAGEAYIESFLSNKGYHILRPENHSLLDQLRFYKSADTIIFAEGGGIHMLELLGKLAANVYVINRRPLSPKVFKPILEDRVEKLSFFSKATTLPSLFLASDGRPAHGSAISVLAPKELNSFFEHIMESDVSDFDLKLFETQSCEDVLSYFNHYQKPNKRFPIQQQQAIKGFKEAAHKWL</sequence>
<dbReference type="Pfam" id="PF04577">
    <property type="entry name" value="Glyco_transf_61"/>
    <property type="match status" value="1"/>
</dbReference>
<keyword evidence="2" id="KW-0808">Transferase</keyword>
<evidence type="ECO:0000259" key="1">
    <source>
        <dbReference type="Pfam" id="PF04577"/>
    </source>
</evidence>
<dbReference type="KEGG" id="apel:CA267_008580"/>